<dbReference type="InterPro" id="IPR056948">
    <property type="entry name" value="PNGaseA_N"/>
</dbReference>
<protein>
    <recommendedName>
        <fullName evidence="1">Peptide N-acetyl-beta-D-glucosaminyl asparaginase amidase A N-terminal domain-containing protein</fullName>
    </recommendedName>
</protein>
<organism evidence="2 3">
    <name type="scientific">Conoideocrella luteorostrata</name>
    <dbReference type="NCBI Taxonomy" id="1105319"/>
    <lineage>
        <taxon>Eukaryota</taxon>
        <taxon>Fungi</taxon>
        <taxon>Dikarya</taxon>
        <taxon>Ascomycota</taxon>
        <taxon>Pezizomycotina</taxon>
        <taxon>Sordariomycetes</taxon>
        <taxon>Hypocreomycetidae</taxon>
        <taxon>Hypocreales</taxon>
        <taxon>Clavicipitaceae</taxon>
        <taxon>Conoideocrella</taxon>
    </lineage>
</organism>
<evidence type="ECO:0000259" key="1">
    <source>
        <dbReference type="Pfam" id="PF12222"/>
    </source>
</evidence>
<accession>A0AAJ0FXB1</accession>
<dbReference type="InterPro" id="IPR021102">
    <property type="entry name" value="PNGase_A"/>
</dbReference>
<evidence type="ECO:0000313" key="2">
    <source>
        <dbReference type="EMBL" id="KAK2612342.1"/>
    </source>
</evidence>
<keyword evidence="3" id="KW-1185">Reference proteome</keyword>
<evidence type="ECO:0000313" key="3">
    <source>
        <dbReference type="Proteomes" id="UP001251528"/>
    </source>
</evidence>
<dbReference type="EMBL" id="JASWJB010000017">
    <property type="protein sequence ID" value="KAK2612342.1"/>
    <property type="molecule type" value="Genomic_DNA"/>
</dbReference>
<name>A0AAJ0FXB1_9HYPO</name>
<dbReference type="Proteomes" id="UP001251528">
    <property type="component" value="Unassembled WGS sequence"/>
</dbReference>
<dbReference type="Pfam" id="PF12222">
    <property type="entry name" value="PNGaseA"/>
    <property type="match status" value="1"/>
</dbReference>
<reference evidence="2" key="1">
    <citation type="submission" date="2023-06" db="EMBL/GenBank/DDBJ databases">
        <title>Conoideocrella luteorostrata (Hypocreales: Clavicipitaceae), a potential biocontrol fungus for elongate hemlock scale in United States Christmas tree production areas.</title>
        <authorList>
            <person name="Barrett H."/>
            <person name="Lovett B."/>
            <person name="Macias A.M."/>
            <person name="Stajich J.E."/>
            <person name="Kasson M.T."/>
        </authorList>
    </citation>
    <scope>NUCLEOTIDE SEQUENCE</scope>
    <source>
        <strain evidence="2">ARSEF 14590</strain>
    </source>
</reference>
<gene>
    <name evidence="2" type="ORF">QQS21_001606</name>
</gene>
<sequence>MRNPWRKLFLALPLAHQKQLNSTGDGDRAVEPLQCFEVTHPVLSPHGFVGGNETLGNPREGPEPKSCVVTLMDHVFGNSYGQPFVANYEPPSAPACSLRYSFNRVIVNLTVVSEGRQFDRLAIMWLNDTEVWRTSTAEPKPHPGIAWTYWKDMTNYLALWKQPQKLIFDLGNLVNEKYTGTFNATLIATFFEDKDLNSPLAPPADQILPISAGRGSGGAKNQGSAWTYPDEKAEVSVSLPRNIKRAVVSIAATGQSDEEFWWSNVPEAGKNVFNGTTLLGKGSFREVRLYIDGKIAGLSWPYPVVFTGGISPPLHRPIVGPQAFDLKEQEIDVTPWLGVLCNGKPHVFSIEVVGADDAVVNRFWLLSAKIFLWLDQPGYITTGPAPRVSLTKPNYEPRVASLPNRYLRYDQTIERRLEIKSFIDTPTRVNAVWTQTFSMRNKGYVQDSGNIQNVTASYDGQDLATSDVARVYYAKYSYPILASFKQTTPDGQYSLTLDANLTQKMDLTVTGKAVFSNGIEPFLPLLKRRMSGTSVATEKTGRAFFWQKDDGKTSGGFGSSHQYYELGYQNVYTESPGIALGKRLYWRDISVVNETITDDTQWAYGLEYLPTLGKPDWTVSEHDQSQSHPNAYAAKFVRGQRQADAMVQNPHPGLVVNLVNRAVQ</sequence>
<dbReference type="Pfam" id="PF25156">
    <property type="entry name" value="PNGase_A_C"/>
    <property type="match status" value="1"/>
</dbReference>
<proteinExistence type="predicted"/>
<comment type="caution">
    <text evidence="2">The sequence shown here is derived from an EMBL/GenBank/DDBJ whole genome shotgun (WGS) entry which is preliminary data.</text>
</comment>
<feature type="domain" description="Peptide N-acetyl-beta-D-glucosaminyl asparaginase amidase A N-terminal" evidence="1">
    <location>
        <begin position="65"/>
        <end position="377"/>
    </location>
</feature>
<dbReference type="PANTHER" id="PTHR31104">
    <property type="entry name" value="PEPTIDE-N4-(N-ACETYL-BETA-GLUCOSAMINYL)ASPARAGINE AMIDASE A PROTEIN"/>
    <property type="match status" value="1"/>
</dbReference>
<dbReference type="AlphaFoldDB" id="A0AAJ0FXB1"/>